<accession>A0A9P6Q8V1</accession>
<evidence type="ECO:0000313" key="3">
    <source>
        <dbReference type="Proteomes" id="UP000807716"/>
    </source>
</evidence>
<dbReference type="EMBL" id="JAAAJB010000204">
    <property type="protein sequence ID" value="KAG0261859.1"/>
    <property type="molecule type" value="Genomic_DNA"/>
</dbReference>
<dbReference type="OrthoDB" id="10607691at2759"/>
<keyword evidence="1" id="KW-0732">Signal</keyword>
<evidence type="ECO:0008006" key="4">
    <source>
        <dbReference type="Google" id="ProtNLM"/>
    </source>
</evidence>
<name>A0A9P6Q8V1_9FUNG</name>
<evidence type="ECO:0000256" key="1">
    <source>
        <dbReference type="SAM" id="SignalP"/>
    </source>
</evidence>
<dbReference type="Proteomes" id="UP000807716">
    <property type="component" value="Unassembled WGS sequence"/>
</dbReference>
<organism evidence="2 3">
    <name type="scientific">Actinomortierella ambigua</name>
    <dbReference type="NCBI Taxonomy" id="1343610"/>
    <lineage>
        <taxon>Eukaryota</taxon>
        <taxon>Fungi</taxon>
        <taxon>Fungi incertae sedis</taxon>
        <taxon>Mucoromycota</taxon>
        <taxon>Mortierellomycotina</taxon>
        <taxon>Mortierellomycetes</taxon>
        <taxon>Mortierellales</taxon>
        <taxon>Mortierellaceae</taxon>
        <taxon>Actinomortierella</taxon>
    </lineage>
</organism>
<comment type="caution">
    <text evidence="2">The sequence shown here is derived from an EMBL/GenBank/DDBJ whole genome shotgun (WGS) entry which is preliminary data.</text>
</comment>
<sequence length="152" mass="17261">MHRAFSFFTTVLLVILVLVHAVLAKLPATGMYRIVSVGFRDRAVRPTLVPGEPLFLAPEGIFKGEIWHLFQRNNTYTIRTLWNLYYAYSNSTFVTLEQTPTAYRLRSVGPNVFEIVNRGAGRRSVWTVDADAKIALRRRNGSDAQKFTLVNA</sequence>
<dbReference type="AlphaFoldDB" id="A0A9P6Q8V1"/>
<evidence type="ECO:0000313" key="2">
    <source>
        <dbReference type="EMBL" id="KAG0261859.1"/>
    </source>
</evidence>
<proteinExistence type="predicted"/>
<reference evidence="2" key="1">
    <citation type="journal article" date="2020" name="Fungal Divers.">
        <title>Resolving the Mortierellaceae phylogeny through synthesis of multi-gene phylogenetics and phylogenomics.</title>
        <authorList>
            <person name="Vandepol N."/>
            <person name="Liber J."/>
            <person name="Desiro A."/>
            <person name="Na H."/>
            <person name="Kennedy M."/>
            <person name="Barry K."/>
            <person name="Grigoriev I.V."/>
            <person name="Miller A.N."/>
            <person name="O'Donnell K."/>
            <person name="Stajich J.E."/>
            <person name="Bonito G."/>
        </authorList>
    </citation>
    <scope>NUCLEOTIDE SEQUENCE</scope>
    <source>
        <strain evidence="2">BC1065</strain>
    </source>
</reference>
<feature type="chain" id="PRO_5040503809" description="Secreted protein" evidence="1">
    <location>
        <begin position="25"/>
        <end position="152"/>
    </location>
</feature>
<keyword evidence="3" id="KW-1185">Reference proteome</keyword>
<gene>
    <name evidence="2" type="ORF">DFQ27_002738</name>
</gene>
<feature type="signal peptide" evidence="1">
    <location>
        <begin position="1"/>
        <end position="24"/>
    </location>
</feature>
<protein>
    <recommendedName>
        <fullName evidence="4">Secreted protein</fullName>
    </recommendedName>
</protein>